<dbReference type="eggNOG" id="COG2205">
    <property type="taxonomic scope" value="Bacteria"/>
</dbReference>
<feature type="transmembrane region" description="Helical" evidence="8">
    <location>
        <begin position="47"/>
        <end position="70"/>
    </location>
</feature>
<evidence type="ECO:0000256" key="1">
    <source>
        <dbReference type="ARBA" id="ARBA00000085"/>
    </source>
</evidence>
<evidence type="ECO:0000256" key="2">
    <source>
        <dbReference type="ARBA" id="ARBA00004370"/>
    </source>
</evidence>
<evidence type="ECO:0000259" key="10">
    <source>
        <dbReference type="PROSITE" id="PS50885"/>
    </source>
</evidence>
<evidence type="ECO:0000256" key="7">
    <source>
        <dbReference type="ARBA" id="ARBA00023012"/>
    </source>
</evidence>
<evidence type="ECO:0000313" key="11">
    <source>
        <dbReference type="EMBL" id="ADN12471.1"/>
    </source>
</evidence>
<dbReference type="KEGG" id="cyj:Cyan7822_0426"/>
<evidence type="ECO:0000256" key="8">
    <source>
        <dbReference type="SAM" id="Phobius"/>
    </source>
</evidence>
<dbReference type="Proteomes" id="UP000008206">
    <property type="component" value="Chromosome"/>
</dbReference>
<evidence type="ECO:0000256" key="4">
    <source>
        <dbReference type="ARBA" id="ARBA00022553"/>
    </source>
</evidence>
<dbReference type="InterPro" id="IPR003660">
    <property type="entry name" value="HAMP_dom"/>
</dbReference>
<keyword evidence="4" id="KW-0597">Phosphoprotein</keyword>
<reference evidence="12" key="1">
    <citation type="journal article" date="2011" name="MBio">
        <title>Novel metabolic attributes of the genus Cyanothece, comprising a group of unicellular nitrogen-fixing Cyanobacteria.</title>
        <authorList>
            <person name="Bandyopadhyay A."/>
            <person name="Elvitigala T."/>
            <person name="Welsh E."/>
            <person name="Stockel J."/>
            <person name="Liberton M."/>
            <person name="Min H."/>
            <person name="Sherman L.A."/>
            <person name="Pakrasi H.B."/>
        </authorList>
    </citation>
    <scope>NUCLEOTIDE SEQUENCE [LARGE SCALE GENOMIC DNA]</scope>
    <source>
        <strain evidence="12">PCC 7822</strain>
    </source>
</reference>
<evidence type="ECO:0000256" key="5">
    <source>
        <dbReference type="ARBA" id="ARBA00022679"/>
    </source>
</evidence>
<dbReference type="CDD" id="cd00075">
    <property type="entry name" value="HATPase"/>
    <property type="match status" value="1"/>
</dbReference>
<dbReference type="Pfam" id="PF02518">
    <property type="entry name" value="HATPase_c"/>
    <property type="match status" value="1"/>
</dbReference>
<sequence>MAKTNELLGSLYIETLIVGILVVVQQSWLIFLELFSRRASFQHINNCLFFVNLFSSVAILVAVSWLIWLLHKRLKLPLCQIIKISQIWGKGEIKARINYSSSDEIGYLVEVLNRMAAEIELNQQKILLRNQQLENLMATLSHDMRTPLLAARNALRALLQGAYGPVNETWKEIFQEFYQDNQNILQLVETLLDISRYEANGQKNFSYEPLNWKNIFEQATVRIQSITEYNGEIKYHIAPSLPMVYGEELGIQRVIQNLLDNAVRVSKPHQPIKLMVVSSGVEQIQVSIEDSGPGISPLEKERIFYRFIQGQSRQGRCGLGLYLCRQIIEAHGGKINVDTNLGHGSKFWFTLPIGSHELMLK</sequence>
<dbReference type="SUPFAM" id="SSF158472">
    <property type="entry name" value="HAMP domain-like"/>
    <property type="match status" value="1"/>
</dbReference>
<evidence type="ECO:0000256" key="6">
    <source>
        <dbReference type="ARBA" id="ARBA00022777"/>
    </source>
</evidence>
<keyword evidence="6 11" id="KW-0418">Kinase</keyword>
<keyword evidence="5" id="KW-0808">Transferase</keyword>
<evidence type="ECO:0000259" key="9">
    <source>
        <dbReference type="PROSITE" id="PS50109"/>
    </source>
</evidence>
<dbReference type="STRING" id="497965.Cyan7822_0426"/>
<dbReference type="OrthoDB" id="505225at2"/>
<keyword evidence="8" id="KW-1133">Transmembrane helix</keyword>
<keyword evidence="12" id="KW-1185">Reference proteome</keyword>
<dbReference type="Gene3D" id="6.10.340.10">
    <property type="match status" value="1"/>
</dbReference>
<dbReference type="InterPro" id="IPR003661">
    <property type="entry name" value="HisK_dim/P_dom"/>
</dbReference>
<dbReference type="PANTHER" id="PTHR43711">
    <property type="entry name" value="TWO-COMPONENT HISTIDINE KINASE"/>
    <property type="match status" value="1"/>
</dbReference>
<dbReference type="InterPro" id="IPR003594">
    <property type="entry name" value="HATPase_dom"/>
</dbReference>
<dbReference type="PANTHER" id="PTHR43711:SF1">
    <property type="entry name" value="HISTIDINE KINASE 1"/>
    <property type="match status" value="1"/>
</dbReference>
<dbReference type="InterPro" id="IPR036097">
    <property type="entry name" value="HisK_dim/P_sf"/>
</dbReference>
<dbReference type="HOGENOM" id="CLU_766667_0_0_3"/>
<dbReference type="SUPFAM" id="SSF47384">
    <property type="entry name" value="Homodimeric domain of signal transducing histidine kinase"/>
    <property type="match status" value="1"/>
</dbReference>
<dbReference type="PROSITE" id="PS50109">
    <property type="entry name" value="HIS_KIN"/>
    <property type="match status" value="1"/>
</dbReference>
<dbReference type="Gene3D" id="3.30.565.10">
    <property type="entry name" value="Histidine kinase-like ATPase, C-terminal domain"/>
    <property type="match status" value="1"/>
</dbReference>
<dbReference type="InterPro" id="IPR005467">
    <property type="entry name" value="His_kinase_dom"/>
</dbReference>
<dbReference type="InterPro" id="IPR004358">
    <property type="entry name" value="Sig_transdc_His_kin-like_C"/>
</dbReference>
<keyword evidence="8" id="KW-0812">Transmembrane</keyword>
<comment type="catalytic activity">
    <reaction evidence="1">
        <text>ATP + protein L-histidine = ADP + protein N-phospho-L-histidine.</text>
        <dbReference type="EC" id="2.7.13.3"/>
    </reaction>
</comment>
<dbReference type="Gene3D" id="1.10.287.130">
    <property type="match status" value="1"/>
</dbReference>
<dbReference type="CDD" id="cd06225">
    <property type="entry name" value="HAMP"/>
    <property type="match status" value="1"/>
</dbReference>
<keyword evidence="7" id="KW-0902">Two-component regulatory system</keyword>
<dbReference type="EMBL" id="CP002198">
    <property type="protein sequence ID" value="ADN12471.1"/>
    <property type="molecule type" value="Genomic_DNA"/>
</dbReference>
<comment type="subcellular location">
    <subcellularLocation>
        <location evidence="2">Membrane</location>
    </subcellularLocation>
</comment>
<protein>
    <recommendedName>
        <fullName evidence="3">histidine kinase</fullName>
        <ecNumber evidence="3">2.7.13.3</ecNumber>
    </recommendedName>
</protein>
<feature type="domain" description="HAMP" evidence="10">
    <location>
        <begin position="89"/>
        <end position="124"/>
    </location>
</feature>
<evidence type="ECO:0000313" key="12">
    <source>
        <dbReference type="Proteomes" id="UP000008206"/>
    </source>
</evidence>
<dbReference type="eggNOG" id="COG3850">
    <property type="taxonomic scope" value="Bacteria"/>
</dbReference>
<feature type="transmembrane region" description="Helical" evidence="8">
    <location>
        <begin position="12"/>
        <end position="35"/>
    </location>
</feature>
<evidence type="ECO:0000256" key="3">
    <source>
        <dbReference type="ARBA" id="ARBA00012438"/>
    </source>
</evidence>
<dbReference type="InterPro" id="IPR050736">
    <property type="entry name" value="Sensor_HK_Regulatory"/>
</dbReference>
<organism evidence="11 12">
    <name type="scientific">Gloeothece verrucosa (strain PCC 7822)</name>
    <name type="common">Cyanothece sp. (strain PCC 7822)</name>
    <dbReference type="NCBI Taxonomy" id="497965"/>
    <lineage>
        <taxon>Bacteria</taxon>
        <taxon>Bacillati</taxon>
        <taxon>Cyanobacteriota</taxon>
        <taxon>Cyanophyceae</taxon>
        <taxon>Oscillatoriophycideae</taxon>
        <taxon>Chroococcales</taxon>
        <taxon>Aphanothecaceae</taxon>
        <taxon>Gloeothece</taxon>
        <taxon>Gloeothece verrucosa</taxon>
    </lineage>
</organism>
<dbReference type="GO" id="GO:0016020">
    <property type="term" value="C:membrane"/>
    <property type="evidence" value="ECO:0007669"/>
    <property type="project" value="UniProtKB-SubCell"/>
</dbReference>
<accession>E0U784</accession>
<dbReference type="RefSeq" id="WP_013320581.1">
    <property type="nucleotide sequence ID" value="NC_014501.1"/>
</dbReference>
<gene>
    <name evidence="11" type="ordered locus">Cyan7822_0426</name>
</gene>
<dbReference type="SMART" id="SM00388">
    <property type="entry name" value="HisKA"/>
    <property type="match status" value="1"/>
</dbReference>
<dbReference type="EC" id="2.7.13.3" evidence="3"/>
<proteinExistence type="predicted"/>
<dbReference type="Pfam" id="PF00512">
    <property type="entry name" value="HisKA"/>
    <property type="match status" value="1"/>
</dbReference>
<dbReference type="PROSITE" id="PS50885">
    <property type="entry name" value="HAMP"/>
    <property type="match status" value="1"/>
</dbReference>
<name>E0U784_GLOV7</name>
<dbReference type="InterPro" id="IPR036890">
    <property type="entry name" value="HATPase_C_sf"/>
</dbReference>
<feature type="domain" description="Histidine kinase" evidence="9">
    <location>
        <begin position="139"/>
        <end position="355"/>
    </location>
</feature>
<dbReference type="AlphaFoldDB" id="E0U784"/>
<dbReference type="SUPFAM" id="SSF55874">
    <property type="entry name" value="ATPase domain of HSP90 chaperone/DNA topoisomerase II/histidine kinase"/>
    <property type="match status" value="1"/>
</dbReference>
<dbReference type="PRINTS" id="PR00344">
    <property type="entry name" value="BCTRLSENSOR"/>
</dbReference>
<keyword evidence="8" id="KW-0472">Membrane</keyword>
<dbReference type="GO" id="GO:0000155">
    <property type="term" value="F:phosphorelay sensor kinase activity"/>
    <property type="evidence" value="ECO:0007669"/>
    <property type="project" value="InterPro"/>
</dbReference>
<dbReference type="SMART" id="SM00387">
    <property type="entry name" value="HATPase_c"/>
    <property type="match status" value="1"/>
</dbReference>
<dbReference type="CDD" id="cd00082">
    <property type="entry name" value="HisKA"/>
    <property type="match status" value="1"/>
</dbReference>